<reference evidence="2" key="3">
    <citation type="submission" date="2020-12" db="UniProtKB">
        <authorList>
            <consortium name="EnsemblPlants"/>
        </authorList>
    </citation>
    <scope>IDENTIFICATION</scope>
</reference>
<reference evidence="1 3" key="1">
    <citation type="journal article" date="2008" name="Science">
        <title>The Physcomitrella genome reveals evolutionary insights into the conquest of land by plants.</title>
        <authorList>
            <person name="Rensing S."/>
            <person name="Lang D."/>
            <person name="Zimmer A."/>
            <person name="Terry A."/>
            <person name="Salamov A."/>
            <person name="Shapiro H."/>
            <person name="Nishiyama T."/>
            <person name="Perroud P.-F."/>
            <person name="Lindquist E."/>
            <person name="Kamisugi Y."/>
            <person name="Tanahashi T."/>
            <person name="Sakakibara K."/>
            <person name="Fujita T."/>
            <person name="Oishi K."/>
            <person name="Shin-I T."/>
            <person name="Kuroki Y."/>
            <person name="Toyoda A."/>
            <person name="Suzuki Y."/>
            <person name="Hashimoto A."/>
            <person name="Yamaguchi K."/>
            <person name="Sugano A."/>
            <person name="Kohara Y."/>
            <person name="Fujiyama A."/>
            <person name="Anterola A."/>
            <person name="Aoki S."/>
            <person name="Ashton N."/>
            <person name="Barbazuk W.B."/>
            <person name="Barker E."/>
            <person name="Bennetzen J."/>
            <person name="Bezanilla M."/>
            <person name="Blankenship R."/>
            <person name="Cho S.H."/>
            <person name="Dutcher S."/>
            <person name="Estelle M."/>
            <person name="Fawcett J.A."/>
            <person name="Gundlach H."/>
            <person name="Hanada K."/>
            <person name="Heyl A."/>
            <person name="Hicks K.A."/>
            <person name="Hugh J."/>
            <person name="Lohr M."/>
            <person name="Mayer K."/>
            <person name="Melkozernov A."/>
            <person name="Murata T."/>
            <person name="Nelson D."/>
            <person name="Pils B."/>
            <person name="Prigge M."/>
            <person name="Reiss B."/>
            <person name="Renner T."/>
            <person name="Rombauts S."/>
            <person name="Rushton P."/>
            <person name="Sanderfoot A."/>
            <person name="Schween G."/>
            <person name="Shiu S.-H."/>
            <person name="Stueber K."/>
            <person name="Theodoulou F.L."/>
            <person name="Tu H."/>
            <person name="Van de Peer Y."/>
            <person name="Verrier P.J."/>
            <person name="Waters E."/>
            <person name="Wood A."/>
            <person name="Yang L."/>
            <person name="Cove D."/>
            <person name="Cuming A."/>
            <person name="Hasebe M."/>
            <person name="Lucas S."/>
            <person name="Mishler D.B."/>
            <person name="Reski R."/>
            <person name="Grigoriev I."/>
            <person name="Quatrano R.S."/>
            <person name="Boore J.L."/>
        </authorList>
    </citation>
    <scope>NUCLEOTIDE SEQUENCE [LARGE SCALE GENOMIC DNA]</scope>
    <source>
        <strain evidence="2 3">cv. Gransden 2004</strain>
    </source>
</reference>
<dbReference type="Gramene" id="Pp3c19_6800V3.1">
    <property type="protein sequence ID" value="Pp3c19_6800V3.1"/>
    <property type="gene ID" value="Pp3c19_6800"/>
</dbReference>
<gene>
    <name evidence="1" type="ORF">PHYPA_023797</name>
</gene>
<evidence type="ECO:0000313" key="1">
    <source>
        <dbReference type="EMBL" id="PNR33981.1"/>
    </source>
</evidence>
<evidence type="ECO:0000313" key="2">
    <source>
        <dbReference type="EnsemblPlants" id="Pp3c19_6800V3.1"/>
    </source>
</evidence>
<reference evidence="1 3" key="2">
    <citation type="journal article" date="2018" name="Plant J.">
        <title>The Physcomitrella patens chromosome-scale assembly reveals moss genome structure and evolution.</title>
        <authorList>
            <person name="Lang D."/>
            <person name="Ullrich K.K."/>
            <person name="Murat F."/>
            <person name="Fuchs J."/>
            <person name="Jenkins J."/>
            <person name="Haas F.B."/>
            <person name="Piednoel M."/>
            <person name="Gundlach H."/>
            <person name="Van Bel M."/>
            <person name="Meyberg R."/>
            <person name="Vives C."/>
            <person name="Morata J."/>
            <person name="Symeonidi A."/>
            <person name="Hiss M."/>
            <person name="Muchero W."/>
            <person name="Kamisugi Y."/>
            <person name="Saleh O."/>
            <person name="Blanc G."/>
            <person name="Decker E.L."/>
            <person name="van Gessel N."/>
            <person name="Grimwood J."/>
            <person name="Hayes R.D."/>
            <person name="Graham S.W."/>
            <person name="Gunter L.E."/>
            <person name="McDaniel S.F."/>
            <person name="Hoernstein S.N.W."/>
            <person name="Larsson A."/>
            <person name="Li F.W."/>
            <person name="Perroud P.F."/>
            <person name="Phillips J."/>
            <person name="Ranjan P."/>
            <person name="Rokshar D.S."/>
            <person name="Rothfels C.J."/>
            <person name="Schneider L."/>
            <person name="Shu S."/>
            <person name="Stevenson D.W."/>
            <person name="Thummler F."/>
            <person name="Tillich M."/>
            <person name="Villarreal Aguilar J.C."/>
            <person name="Widiez T."/>
            <person name="Wong G.K."/>
            <person name="Wymore A."/>
            <person name="Zhang Y."/>
            <person name="Zimmer A.D."/>
            <person name="Quatrano R.S."/>
            <person name="Mayer K.F.X."/>
            <person name="Goodstein D."/>
            <person name="Casacuberta J.M."/>
            <person name="Vandepoele K."/>
            <person name="Reski R."/>
            <person name="Cuming A.C."/>
            <person name="Tuskan G.A."/>
            <person name="Maumus F."/>
            <person name="Salse J."/>
            <person name="Schmutz J."/>
            <person name="Rensing S.A."/>
        </authorList>
    </citation>
    <scope>NUCLEOTIDE SEQUENCE [LARGE SCALE GENOMIC DNA]</scope>
    <source>
        <strain evidence="2 3">cv. Gransden 2004</strain>
    </source>
</reference>
<sequence length="56" mass="6382">MIPRGLSPRDNATQQLLFVSAIFRLLYFINLDAENHLSYAVCEQLLDVAWILGCTK</sequence>
<protein>
    <submittedName>
        <fullName evidence="1 2">Uncharacterized protein</fullName>
    </submittedName>
</protein>
<evidence type="ECO:0000313" key="3">
    <source>
        <dbReference type="Proteomes" id="UP000006727"/>
    </source>
</evidence>
<organism evidence="1">
    <name type="scientific">Physcomitrium patens</name>
    <name type="common">Spreading-leaved earth moss</name>
    <name type="synonym">Physcomitrella patens</name>
    <dbReference type="NCBI Taxonomy" id="3218"/>
    <lineage>
        <taxon>Eukaryota</taxon>
        <taxon>Viridiplantae</taxon>
        <taxon>Streptophyta</taxon>
        <taxon>Embryophyta</taxon>
        <taxon>Bryophyta</taxon>
        <taxon>Bryophytina</taxon>
        <taxon>Bryopsida</taxon>
        <taxon>Funariidae</taxon>
        <taxon>Funariales</taxon>
        <taxon>Funariaceae</taxon>
        <taxon>Physcomitrium</taxon>
    </lineage>
</organism>
<dbReference type="Proteomes" id="UP000006727">
    <property type="component" value="Chromosome 19"/>
</dbReference>
<dbReference type="EnsemblPlants" id="Pp3c19_6800V3.1">
    <property type="protein sequence ID" value="Pp3c19_6800V3.1"/>
    <property type="gene ID" value="Pp3c19_6800"/>
</dbReference>
<keyword evidence="3" id="KW-1185">Reference proteome</keyword>
<proteinExistence type="predicted"/>
<accession>A0A2K1IXJ7</accession>
<dbReference type="EMBL" id="ABEU02000019">
    <property type="protein sequence ID" value="PNR33981.1"/>
    <property type="molecule type" value="Genomic_DNA"/>
</dbReference>
<dbReference type="AlphaFoldDB" id="A0A2K1IXJ7"/>
<name>A0A2K1IXJ7_PHYPA</name>
<dbReference type="InParanoid" id="A0A2K1IXJ7"/>